<reference evidence="3 4" key="1">
    <citation type="submission" date="2013-08" db="EMBL/GenBank/DDBJ databases">
        <title>Genome sequencing of Cellulomonas carbonis T26.</title>
        <authorList>
            <person name="Chen F."/>
            <person name="Li Y."/>
            <person name="Wang G."/>
        </authorList>
    </citation>
    <scope>NUCLEOTIDE SEQUENCE [LARGE SCALE GENOMIC DNA]</scope>
    <source>
        <strain evidence="3 4">T26</strain>
    </source>
</reference>
<proteinExistence type="predicted"/>
<feature type="transmembrane region" description="Helical" evidence="2">
    <location>
        <begin position="328"/>
        <end position="350"/>
    </location>
</feature>
<feature type="transmembrane region" description="Helical" evidence="2">
    <location>
        <begin position="146"/>
        <end position="164"/>
    </location>
</feature>
<feature type="transmembrane region" description="Helical" evidence="2">
    <location>
        <begin position="171"/>
        <end position="190"/>
    </location>
</feature>
<keyword evidence="2" id="KW-1133">Transmembrane helix</keyword>
<protein>
    <submittedName>
        <fullName evidence="3">YibE/F family protein</fullName>
    </submittedName>
</protein>
<dbReference type="EMBL" id="AXCY01000026">
    <property type="protein sequence ID" value="KGM11262.1"/>
    <property type="molecule type" value="Genomic_DNA"/>
</dbReference>
<feature type="transmembrane region" description="Helical" evidence="2">
    <location>
        <begin position="370"/>
        <end position="392"/>
    </location>
</feature>
<comment type="caution">
    <text evidence="3">The sequence shown here is derived from an EMBL/GenBank/DDBJ whole genome shotgun (WGS) entry which is preliminary data.</text>
</comment>
<dbReference type="Proteomes" id="UP000029839">
    <property type="component" value="Unassembled WGS sequence"/>
</dbReference>
<keyword evidence="4" id="KW-1185">Reference proteome</keyword>
<keyword evidence="2" id="KW-0472">Membrane</keyword>
<dbReference type="InterPro" id="IPR012507">
    <property type="entry name" value="YibE_F"/>
</dbReference>
<reference evidence="3 4" key="2">
    <citation type="journal article" date="2015" name="Stand. Genomic Sci.">
        <title>Draft genome sequence of Cellulomonas carbonis T26(T) and comparative analysis of six Cellulomonas genomes.</title>
        <authorList>
            <person name="Zhuang W."/>
            <person name="Zhang S."/>
            <person name="Xia X."/>
            <person name="Wang G."/>
        </authorList>
    </citation>
    <scope>NUCLEOTIDE SEQUENCE [LARGE SCALE GENOMIC DNA]</scope>
    <source>
        <strain evidence="3 4">T26</strain>
    </source>
</reference>
<feature type="transmembrane region" description="Helical" evidence="2">
    <location>
        <begin position="270"/>
        <end position="287"/>
    </location>
</feature>
<feature type="transmembrane region" description="Helical" evidence="2">
    <location>
        <begin position="196"/>
        <end position="214"/>
    </location>
</feature>
<dbReference type="PANTHER" id="PTHR41771:SF1">
    <property type="entry name" value="MEMBRANE PROTEIN"/>
    <property type="match status" value="1"/>
</dbReference>
<gene>
    <name evidence="3" type="ORF">N868_11275</name>
</gene>
<dbReference type="AlphaFoldDB" id="A0A0A0BUC2"/>
<evidence type="ECO:0000313" key="3">
    <source>
        <dbReference type="EMBL" id="KGM11262.1"/>
    </source>
</evidence>
<name>A0A0A0BUC2_9CELL</name>
<evidence type="ECO:0000313" key="4">
    <source>
        <dbReference type="Proteomes" id="UP000029839"/>
    </source>
</evidence>
<dbReference type="PANTHER" id="PTHR41771">
    <property type="entry name" value="MEMBRANE PROTEIN-RELATED"/>
    <property type="match status" value="1"/>
</dbReference>
<feature type="transmembrane region" description="Helical" evidence="2">
    <location>
        <begin position="17"/>
        <end position="37"/>
    </location>
</feature>
<feature type="transmembrane region" description="Helical" evidence="2">
    <location>
        <begin position="226"/>
        <end position="250"/>
    </location>
</feature>
<accession>A0A0A0BUC2</accession>
<keyword evidence="2" id="KW-0812">Transmembrane</keyword>
<dbReference type="Pfam" id="PF07907">
    <property type="entry name" value="YibE_F"/>
    <property type="match status" value="1"/>
</dbReference>
<sequence length="426" mass="43541">MTAPSTAASRRPGVGRLLVVLLGTLAALTAVGVALLWPSGEAPRTGVVAVDVEYVTGTIVSSTVSRCGGENEDRLPDGSIPDSVPCTLVEAEVPTSAEPTGSVEVWAPSTVHPDDATPGTRVVLARYLETASEPEVWAWQDFERTVPLGALAALYAVVVVAVAGMRGVRALVGLAFAFAVIAVFVLPALLRGEDSVAVGLVGSAAIMFVVLYLAHGFSHRTSTALLGTLAGLGVTAALGVAAATAARLNGISTEETYRLAMLTGQLDGDALRGVFLAGTILAGLGVLNDVTITQASAVWELRAADPDASWRSLFRGGMRIGRDHIASTVYTIAFAYTGAALPVLLLLMVYRLPLVQTLGSGEFAEEIARTAVGSIGLVLAIPLTTLIAALVVTAGPPPARHAVPAGHVHGHSHGHVHGPGPGHAAG</sequence>
<evidence type="ECO:0000256" key="2">
    <source>
        <dbReference type="SAM" id="Phobius"/>
    </source>
</evidence>
<evidence type="ECO:0000256" key="1">
    <source>
        <dbReference type="SAM" id="MobiDB-lite"/>
    </source>
</evidence>
<feature type="region of interest" description="Disordered" evidence="1">
    <location>
        <begin position="401"/>
        <end position="426"/>
    </location>
</feature>
<organism evidence="3 4">
    <name type="scientific">Cellulomonas carbonis T26</name>
    <dbReference type="NCBI Taxonomy" id="947969"/>
    <lineage>
        <taxon>Bacteria</taxon>
        <taxon>Bacillati</taxon>
        <taxon>Actinomycetota</taxon>
        <taxon>Actinomycetes</taxon>
        <taxon>Micrococcales</taxon>
        <taxon>Cellulomonadaceae</taxon>
        <taxon>Cellulomonas</taxon>
    </lineage>
</organism>
<feature type="compositionally biased region" description="Gly residues" evidence="1">
    <location>
        <begin position="417"/>
        <end position="426"/>
    </location>
</feature>